<dbReference type="SUPFAM" id="SSF51735">
    <property type="entry name" value="NAD(P)-binding Rossmann-fold domains"/>
    <property type="match status" value="1"/>
</dbReference>
<keyword evidence="3" id="KW-0597">Phosphoprotein</keyword>
<evidence type="ECO:0000313" key="10">
    <source>
        <dbReference type="EMBL" id="CAF1392332.1"/>
    </source>
</evidence>
<evidence type="ECO:0000256" key="2">
    <source>
        <dbReference type="ARBA" id="ARBA00011881"/>
    </source>
</evidence>
<evidence type="ECO:0008006" key="12">
    <source>
        <dbReference type="Google" id="ProtNLM"/>
    </source>
</evidence>
<dbReference type="EMBL" id="CAJNOU010003183">
    <property type="protein sequence ID" value="CAF1375350.1"/>
    <property type="molecule type" value="Genomic_DNA"/>
</dbReference>
<dbReference type="Pfam" id="PF00389">
    <property type="entry name" value="2-Hacid_dh"/>
    <property type="match status" value="1"/>
</dbReference>
<evidence type="ECO:0000256" key="6">
    <source>
        <dbReference type="ARBA" id="ARBA00023027"/>
    </source>
</evidence>
<sequence length="515" mass="56898">MEKLEMDSYGDMNRVLISDDVDSQCVDMLIANGFSVEIDIKLAKQPQEQLIKRLQDVDILIVRSATKVTSSVIEGSPRLKLIGRPGTGTDNIDTEAATRHGILVMNTPGGNTISAAEHTCTLICALARNIPSACASLKTGAWQRAEFMGEELNGKTLAIIGLGRIGREVAKRMQSFNMKTIGYDPIISAEQSLTFGVEFFELKDLWPLADYITVHVPYMKETHYLINNEILSLCKRGVKLINVARGGIIDEKSLIDGLNSGQCGGAALDVFEQEPPTDLKLLQHPLVICTPHLGASTREAQKRVAIELAQQIIDFKQGHSLFGVVNGSAVTSQFAQGNRAILLLSKRLGQIIGASSISTPTQISLSFNHTVSDHLFEAVEIYFSYGYLHEKGNKRVNFVNALHLFEIKMKRIVDKNQELNNVLVVRISGDSKIKELSGIISGDHLWLDCINQCRFIAHVPLDDENTHVVVRPIKGSFMDYLRDNTSQLNNRISAVFDTTPSTGNIQDERWCALLL</sequence>
<dbReference type="PANTHER" id="PTHR42938">
    <property type="entry name" value="FORMATE DEHYDROGENASE 1"/>
    <property type="match status" value="1"/>
</dbReference>
<reference evidence="10" key="1">
    <citation type="submission" date="2021-02" db="EMBL/GenBank/DDBJ databases">
        <authorList>
            <person name="Nowell W R."/>
        </authorList>
    </citation>
    <scope>NUCLEOTIDE SEQUENCE</scope>
</reference>
<dbReference type="InterPro" id="IPR036291">
    <property type="entry name" value="NAD(P)-bd_dom_sf"/>
</dbReference>
<dbReference type="FunFam" id="3.40.50.720:FF:000021">
    <property type="entry name" value="D-3-phosphoglycerate dehydrogenase"/>
    <property type="match status" value="1"/>
</dbReference>
<evidence type="ECO:0000256" key="3">
    <source>
        <dbReference type="ARBA" id="ARBA00022553"/>
    </source>
</evidence>
<dbReference type="Proteomes" id="UP000663889">
    <property type="component" value="Unassembled WGS sequence"/>
</dbReference>
<proteinExistence type="inferred from homology"/>
<evidence type="ECO:0000313" key="11">
    <source>
        <dbReference type="Proteomes" id="UP000663864"/>
    </source>
</evidence>
<dbReference type="Gene3D" id="3.40.50.720">
    <property type="entry name" value="NAD(P)-binding Rossmann-like Domain"/>
    <property type="match status" value="2"/>
</dbReference>
<comment type="similarity">
    <text evidence="1">Belongs to the D-isomer specific 2-hydroxyacid dehydrogenase family.</text>
</comment>
<dbReference type="PANTHER" id="PTHR42938:SF22">
    <property type="entry name" value="D-3-PHOSPHOGLYCERATE DEHYDROGENASE"/>
    <property type="match status" value="1"/>
</dbReference>
<keyword evidence="5" id="KW-0560">Oxidoreductase</keyword>
<dbReference type="InterPro" id="IPR029752">
    <property type="entry name" value="D-isomer_DH_CS1"/>
</dbReference>
<dbReference type="Pfam" id="PF02826">
    <property type="entry name" value="2-Hacid_dh_C"/>
    <property type="match status" value="1"/>
</dbReference>
<evidence type="ECO:0000259" key="8">
    <source>
        <dbReference type="Pfam" id="PF02826"/>
    </source>
</evidence>
<dbReference type="GO" id="GO:0051287">
    <property type="term" value="F:NAD binding"/>
    <property type="evidence" value="ECO:0007669"/>
    <property type="project" value="InterPro"/>
</dbReference>
<feature type="domain" description="D-isomer specific 2-hydroxyacid dehydrogenase NAD-binding" evidence="8">
    <location>
        <begin position="121"/>
        <end position="294"/>
    </location>
</feature>
<comment type="caution">
    <text evidence="10">The sequence shown here is derived from an EMBL/GenBank/DDBJ whole genome shotgun (WGS) entry which is preliminary data.</text>
</comment>
<dbReference type="InterPro" id="IPR029009">
    <property type="entry name" value="ASB_dom_sf"/>
</dbReference>
<dbReference type="PROSITE" id="PS00065">
    <property type="entry name" value="D_2_HYDROXYACID_DH_1"/>
    <property type="match status" value="1"/>
</dbReference>
<dbReference type="Proteomes" id="UP000663864">
    <property type="component" value="Unassembled WGS sequence"/>
</dbReference>
<dbReference type="AlphaFoldDB" id="A0A815KFU4"/>
<evidence type="ECO:0000313" key="9">
    <source>
        <dbReference type="EMBL" id="CAF1375350.1"/>
    </source>
</evidence>
<dbReference type="GO" id="GO:0004617">
    <property type="term" value="F:phosphoglycerate dehydrogenase activity"/>
    <property type="evidence" value="ECO:0007669"/>
    <property type="project" value="TreeGrafter"/>
</dbReference>
<dbReference type="SUPFAM" id="SSF143548">
    <property type="entry name" value="Serine metabolism enzymes domain"/>
    <property type="match status" value="1"/>
</dbReference>
<comment type="subunit">
    <text evidence="2">Homotetramer.</text>
</comment>
<evidence type="ECO:0000256" key="4">
    <source>
        <dbReference type="ARBA" id="ARBA00022990"/>
    </source>
</evidence>
<dbReference type="EMBL" id="CAJNOT010003610">
    <property type="protein sequence ID" value="CAF1392332.1"/>
    <property type="molecule type" value="Genomic_DNA"/>
</dbReference>
<organism evidence="10 11">
    <name type="scientific">Rotaria sordida</name>
    <dbReference type="NCBI Taxonomy" id="392033"/>
    <lineage>
        <taxon>Eukaryota</taxon>
        <taxon>Metazoa</taxon>
        <taxon>Spiralia</taxon>
        <taxon>Gnathifera</taxon>
        <taxon>Rotifera</taxon>
        <taxon>Eurotatoria</taxon>
        <taxon>Bdelloidea</taxon>
        <taxon>Philodinida</taxon>
        <taxon>Philodinidae</taxon>
        <taxon>Rotaria</taxon>
    </lineage>
</organism>
<accession>A0A815KFU4</accession>
<dbReference type="InterPro" id="IPR006139">
    <property type="entry name" value="D-isomer_2_OHA_DH_cat_dom"/>
</dbReference>
<evidence type="ECO:0000259" key="7">
    <source>
        <dbReference type="Pfam" id="PF00389"/>
    </source>
</evidence>
<keyword evidence="6" id="KW-0520">NAD</keyword>
<feature type="domain" description="D-isomer specific 2-hydroxyacid dehydrogenase catalytic" evidence="7">
    <location>
        <begin position="15"/>
        <end position="326"/>
    </location>
</feature>
<dbReference type="SUPFAM" id="SSF52283">
    <property type="entry name" value="Formate/glycerate dehydrogenase catalytic domain-like"/>
    <property type="match status" value="1"/>
</dbReference>
<gene>
    <name evidence="9" type="ORF">SEV965_LOCUS30118</name>
    <name evidence="10" type="ORF">ZHD862_LOCUS32688</name>
</gene>
<dbReference type="InterPro" id="IPR006140">
    <property type="entry name" value="D-isomer_DH_NAD-bd"/>
</dbReference>
<keyword evidence="4" id="KW-0007">Acetylation</keyword>
<dbReference type="CDD" id="cd12173">
    <property type="entry name" value="PGDH_4"/>
    <property type="match status" value="1"/>
</dbReference>
<protein>
    <recommendedName>
        <fullName evidence="12">D-3-phosphoglycerate dehydrogenase</fullName>
    </recommendedName>
</protein>
<evidence type="ECO:0000256" key="1">
    <source>
        <dbReference type="ARBA" id="ARBA00005854"/>
    </source>
</evidence>
<name>A0A815KFU4_9BILA</name>
<evidence type="ECO:0000256" key="5">
    <source>
        <dbReference type="ARBA" id="ARBA00023002"/>
    </source>
</evidence>